<evidence type="ECO:0000313" key="1">
    <source>
        <dbReference type="EMBL" id="KAJ8314674.1"/>
    </source>
</evidence>
<gene>
    <name evidence="1" type="ORF">KUTeg_006824</name>
</gene>
<proteinExistence type="predicted"/>
<name>A0ABQ9FBG4_TEGGR</name>
<keyword evidence="2" id="KW-1185">Reference proteome</keyword>
<accession>A0ABQ9FBG4</accession>
<sequence>MESSPPDNRRASSYIALSSVPEKASHNFLDTHNIAENGDCILKEVFSKIDESPIEENYYEHVVPAYPCEEDKVCLPTNGEIDHDVGYSSHSTCSSCYVDSVQMEQGSHVSYIPNQLNIDWSDTECEEGYLHGENEVEDLLYHFERLDTEVQKIQNTFHSMLTEQQIHVRQIVHTVLDSSQHLPSENVQSHDTQNDIKDFKRMNLPDDSVESLQNKIPQTLISIPLLHRSTSFCQKGTTENLRAHDGQGTPHSNFEDQGTFVHTFDTSKDKMLLKMMTLVCGINTVLQRKEYRT</sequence>
<protein>
    <submittedName>
        <fullName evidence="1">Uncharacterized protein</fullName>
    </submittedName>
</protein>
<evidence type="ECO:0000313" key="2">
    <source>
        <dbReference type="Proteomes" id="UP001217089"/>
    </source>
</evidence>
<comment type="caution">
    <text evidence="1">The sequence shown here is derived from an EMBL/GenBank/DDBJ whole genome shotgun (WGS) entry which is preliminary data.</text>
</comment>
<reference evidence="1 2" key="1">
    <citation type="submission" date="2022-12" db="EMBL/GenBank/DDBJ databases">
        <title>Chromosome-level genome of Tegillarca granosa.</title>
        <authorList>
            <person name="Kim J."/>
        </authorList>
    </citation>
    <scope>NUCLEOTIDE SEQUENCE [LARGE SCALE GENOMIC DNA]</scope>
    <source>
        <strain evidence="1">Teg-2019</strain>
        <tissue evidence="1">Adductor muscle</tissue>
    </source>
</reference>
<organism evidence="1 2">
    <name type="scientific">Tegillarca granosa</name>
    <name type="common">Malaysian cockle</name>
    <name type="synonym">Anadara granosa</name>
    <dbReference type="NCBI Taxonomy" id="220873"/>
    <lineage>
        <taxon>Eukaryota</taxon>
        <taxon>Metazoa</taxon>
        <taxon>Spiralia</taxon>
        <taxon>Lophotrochozoa</taxon>
        <taxon>Mollusca</taxon>
        <taxon>Bivalvia</taxon>
        <taxon>Autobranchia</taxon>
        <taxon>Pteriomorphia</taxon>
        <taxon>Arcoida</taxon>
        <taxon>Arcoidea</taxon>
        <taxon>Arcidae</taxon>
        <taxon>Tegillarca</taxon>
    </lineage>
</organism>
<dbReference type="Proteomes" id="UP001217089">
    <property type="component" value="Unassembled WGS sequence"/>
</dbReference>
<dbReference type="EMBL" id="JARBDR010000337">
    <property type="protein sequence ID" value="KAJ8314674.1"/>
    <property type="molecule type" value="Genomic_DNA"/>
</dbReference>